<name>A0A0B7H9V6_9FLAO</name>
<dbReference type="InterPro" id="IPR011990">
    <property type="entry name" value="TPR-like_helical_dom_sf"/>
</dbReference>
<evidence type="ECO:0008006" key="3">
    <source>
        <dbReference type="Google" id="ProtNLM"/>
    </source>
</evidence>
<dbReference type="EMBL" id="CDOE01000062">
    <property type="protein sequence ID" value="CEN36115.1"/>
    <property type="molecule type" value="Genomic_DNA"/>
</dbReference>
<reference evidence="1 2" key="1">
    <citation type="submission" date="2015-01" db="EMBL/GenBank/DDBJ databases">
        <authorList>
            <person name="Xiang T."/>
            <person name="Song Y."/>
            <person name="Huang L."/>
            <person name="Wang B."/>
            <person name="Wu P."/>
        </authorList>
    </citation>
    <scope>NUCLEOTIDE SEQUENCE [LARGE SCALE GENOMIC DNA]</scope>
    <source>
        <strain evidence="1 2">Cc12</strain>
    </source>
</reference>
<organism evidence="1 2">
    <name type="scientific">Capnocytophaga canimorsus</name>
    <dbReference type="NCBI Taxonomy" id="28188"/>
    <lineage>
        <taxon>Bacteria</taxon>
        <taxon>Pseudomonadati</taxon>
        <taxon>Bacteroidota</taxon>
        <taxon>Flavobacteriia</taxon>
        <taxon>Flavobacteriales</taxon>
        <taxon>Flavobacteriaceae</taxon>
        <taxon>Capnocytophaga</taxon>
    </lineage>
</organism>
<sequence length="151" mass="17603">MGNKDKAKKYLQSSIDYFQKAYEIAPDDQRVCLGLAQGYSKQARNLNYNFNKEMKMELAEKANEYFEKSFYKGENLTKQEKHSNAITACGYAANLKRNRDNVKALNVCLIGLGYEPDNHILLELKKEIEYYVDPKKYVTEGFKYKGWVKNK</sequence>
<protein>
    <recommendedName>
        <fullName evidence="3">Tetratricopeptide repeat protein</fullName>
    </recommendedName>
</protein>
<evidence type="ECO:0000313" key="2">
    <source>
        <dbReference type="Proteomes" id="UP000044026"/>
    </source>
</evidence>
<dbReference type="Gene3D" id="1.25.40.10">
    <property type="entry name" value="Tetratricopeptide repeat domain"/>
    <property type="match status" value="1"/>
</dbReference>
<evidence type="ECO:0000313" key="1">
    <source>
        <dbReference type="EMBL" id="CEN36115.1"/>
    </source>
</evidence>
<dbReference type="Proteomes" id="UP000044026">
    <property type="component" value="Unassembled WGS sequence"/>
</dbReference>
<gene>
    <name evidence="1" type="ORF">CCAN12_650001</name>
</gene>
<dbReference type="AlphaFoldDB" id="A0A0B7H9V6"/>
<accession>A0A0B7H9V6</accession>
<proteinExistence type="predicted"/>